<dbReference type="PROSITE" id="PS51318">
    <property type="entry name" value="TAT"/>
    <property type="match status" value="1"/>
</dbReference>
<organism evidence="3 4">
    <name type="scientific">Streptomyces marokkonensis</name>
    <dbReference type="NCBI Taxonomy" id="324855"/>
    <lineage>
        <taxon>Bacteria</taxon>
        <taxon>Bacillati</taxon>
        <taxon>Actinomycetota</taxon>
        <taxon>Actinomycetes</taxon>
        <taxon>Kitasatosporales</taxon>
        <taxon>Streptomycetaceae</taxon>
        <taxon>Streptomyces</taxon>
    </lineage>
</organism>
<feature type="signal peptide" evidence="1">
    <location>
        <begin position="1"/>
        <end position="17"/>
    </location>
</feature>
<accession>A0ABW6QEA2</accession>
<dbReference type="CDD" id="cd03139">
    <property type="entry name" value="GATase1_PfpI_2"/>
    <property type="match status" value="1"/>
</dbReference>
<proteinExistence type="predicted"/>
<dbReference type="Pfam" id="PF01965">
    <property type="entry name" value="DJ-1_PfpI"/>
    <property type="match status" value="1"/>
</dbReference>
<protein>
    <submittedName>
        <fullName evidence="3">DJ-1/PfpI family protein</fullName>
        <ecNumber evidence="3">4.2.1.-</ecNumber>
    </submittedName>
</protein>
<name>A0ABW6QEA2_9ACTN</name>
<sequence>MPEVNRRKALLSGAALAATGAAIAPAAATAPATPPQEQRRHPLRVHVVVFDGVEELDVFGPLQVLGATAAMGFPVAYRLVTGGRPGTVSARFGTRIDVPDAFDPAEADVLVVPGGGFRLRNGPGIWAELKDGRLPRLLREAAANERLTLYGLCTGVVLLHEAGVIRNRPCTTHTGAKQYLRDQGADVRDARVIDDGNLVCAGGVSAGIDGALHLMERQFGSEAAVRTERYLEFERRGTVLVTSG</sequence>
<evidence type="ECO:0000313" key="3">
    <source>
        <dbReference type="EMBL" id="MFF1277568.1"/>
    </source>
</evidence>
<dbReference type="EMBL" id="JBHVZQ010000038">
    <property type="protein sequence ID" value="MFF1277568.1"/>
    <property type="molecule type" value="Genomic_DNA"/>
</dbReference>
<dbReference type="InterPro" id="IPR002818">
    <property type="entry name" value="DJ-1/PfpI"/>
</dbReference>
<gene>
    <name evidence="3" type="ORF">ACFVZC_29860</name>
</gene>
<dbReference type="InterPro" id="IPR006311">
    <property type="entry name" value="TAT_signal"/>
</dbReference>
<dbReference type="EC" id="4.2.1.-" evidence="3"/>
<dbReference type="PANTHER" id="PTHR43130:SF3">
    <property type="entry name" value="HTH-TYPE TRANSCRIPTIONAL REGULATOR RV1931C"/>
    <property type="match status" value="1"/>
</dbReference>
<evidence type="ECO:0000256" key="1">
    <source>
        <dbReference type="SAM" id="SignalP"/>
    </source>
</evidence>
<feature type="chain" id="PRO_5046559369" evidence="1">
    <location>
        <begin position="18"/>
        <end position="244"/>
    </location>
</feature>
<evidence type="ECO:0000259" key="2">
    <source>
        <dbReference type="Pfam" id="PF01965"/>
    </source>
</evidence>
<dbReference type="InterPro" id="IPR029062">
    <property type="entry name" value="Class_I_gatase-like"/>
</dbReference>
<keyword evidence="1" id="KW-0732">Signal</keyword>
<dbReference type="Gene3D" id="3.40.50.880">
    <property type="match status" value="1"/>
</dbReference>
<dbReference type="SUPFAM" id="SSF52317">
    <property type="entry name" value="Class I glutamine amidotransferase-like"/>
    <property type="match status" value="1"/>
</dbReference>
<feature type="domain" description="DJ-1/PfpI" evidence="2">
    <location>
        <begin position="44"/>
        <end position="216"/>
    </location>
</feature>
<dbReference type="Proteomes" id="UP001601627">
    <property type="component" value="Unassembled WGS sequence"/>
</dbReference>
<evidence type="ECO:0000313" key="4">
    <source>
        <dbReference type="Proteomes" id="UP001601627"/>
    </source>
</evidence>
<dbReference type="InterPro" id="IPR052158">
    <property type="entry name" value="INH-QAR"/>
</dbReference>
<dbReference type="GO" id="GO:0016829">
    <property type="term" value="F:lyase activity"/>
    <property type="evidence" value="ECO:0007669"/>
    <property type="project" value="UniProtKB-KW"/>
</dbReference>
<comment type="caution">
    <text evidence="3">The sequence shown here is derived from an EMBL/GenBank/DDBJ whole genome shotgun (WGS) entry which is preliminary data.</text>
</comment>
<keyword evidence="4" id="KW-1185">Reference proteome</keyword>
<reference evidence="3 4" key="1">
    <citation type="submission" date="2024-09" db="EMBL/GenBank/DDBJ databases">
        <title>The Natural Products Discovery Center: Release of the First 8490 Sequenced Strains for Exploring Actinobacteria Biosynthetic Diversity.</title>
        <authorList>
            <person name="Kalkreuter E."/>
            <person name="Kautsar S.A."/>
            <person name="Yang D."/>
            <person name="Bader C.D."/>
            <person name="Teijaro C.N."/>
            <person name="Fluegel L."/>
            <person name="Davis C.M."/>
            <person name="Simpson J.R."/>
            <person name="Lauterbach L."/>
            <person name="Steele A.D."/>
            <person name="Gui C."/>
            <person name="Meng S."/>
            <person name="Li G."/>
            <person name="Viehrig K."/>
            <person name="Ye F."/>
            <person name="Su P."/>
            <person name="Kiefer A.F."/>
            <person name="Nichols A."/>
            <person name="Cepeda A.J."/>
            <person name="Yan W."/>
            <person name="Fan B."/>
            <person name="Jiang Y."/>
            <person name="Adhikari A."/>
            <person name="Zheng C.-J."/>
            <person name="Schuster L."/>
            <person name="Cowan T.M."/>
            <person name="Smanski M.J."/>
            <person name="Chevrette M.G."/>
            <person name="De Carvalho L.P.S."/>
            <person name="Shen B."/>
        </authorList>
    </citation>
    <scope>NUCLEOTIDE SEQUENCE [LARGE SCALE GENOMIC DNA]</scope>
    <source>
        <strain evidence="3 4">NPDC058328</strain>
    </source>
</reference>
<dbReference type="RefSeq" id="WP_388239489.1">
    <property type="nucleotide sequence ID" value="NZ_JBHVZQ010000038.1"/>
</dbReference>
<dbReference type="PANTHER" id="PTHR43130">
    <property type="entry name" value="ARAC-FAMILY TRANSCRIPTIONAL REGULATOR"/>
    <property type="match status" value="1"/>
</dbReference>
<keyword evidence="3" id="KW-0456">Lyase</keyword>